<dbReference type="EMBL" id="JADJZA010000006">
    <property type="protein sequence ID" value="MBK9297011.1"/>
    <property type="molecule type" value="Genomic_DNA"/>
</dbReference>
<proteinExistence type="predicted"/>
<protein>
    <submittedName>
        <fullName evidence="2">Uncharacterized protein</fullName>
    </submittedName>
</protein>
<name>A0A936TCY4_9ACTN</name>
<evidence type="ECO:0000313" key="3">
    <source>
        <dbReference type="Proteomes" id="UP000727993"/>
    </source>
</evidence>
<keyword evidence="1" id="KW-0732">Signal</keyword>
<feature type="chain" id="PRO_5037896936" evidence="1">
    <location>
        <begin position="29"/>
        <end position="235"/>
    </location>
</feature>
<comment type="caution">
    <text evidence="2">The sequence shown here is derived from an EMBL/GenBank/DDBJ whole genome shotgun (WGS) entry which is preliminary data.</text>
</comment>
<dbReference type="PROSITE" id="PS51257">
    <property type="entry name" value="PROKAR_LIPOPROTEIN"/>
    <property type="match status" value="1"/>
</dbReference>
<accession>A0A936TCY4</accession>
<feature type="signal peptide" evidence="1">
    <location>
        <begin position="1"/>
        <end position="28"/>
    </location>
</feature>
<reference evidence="2 3" key="1">
    <citation type="submission" date="2020-10" db="EMBL/GenBank/DDBJ databases">
        <title>Connecting structure to function with the recovery of over 1000 high-quality activated sludge metagenome-assembled genomes encoding full-length rRNA genes using long-read sequencing.</title>
        <authorList>
            <person name="Singleton C.M."/>
            <person name="Petriglieri F."/>
            <person name="Kristensen J.M."/>
            <person name="Kirkegaard R.H."/>
            <person name="Michaelsen T.Y."/>
            <person name="Andersen M.H."/>
            <person name="Karst S.M."/>
            <person name="Dueholm M.S."/>
            <person name="Nielsen P.H."/>
            <person name="Albertsen M."/>
        </authorList>
    </citation>
    <scope>NUCLEOTIDE SEQUENCE [LARGE SCALE GENOMIC DNA]</scope>
    <source>
        <strain evidence="2">Lyne_18-Q3-R50-59_MAXAC.006</strain>
    </source>
</reference>
<organism evidence="2 3">
    <name type="scientific">Candidatus Neomicrothrix subdominans</name>
    <dbReference type="NCBI Taxonomy" id="2954438"/>
    <lineage>
        <taxon>Bacteria</taxon>
        <taxon>Bacillati</taxon>
        <taxon>Actinomycetota</taxon>
        <taxon>Acidimicrobiia</taxon>
        <taxon>Acidimicrobiales</taxon>
        <taxon>Microthrixaceae</taxon>
        <taxon>Candidatus Neomicrothrix</taxon>
    </lineage>
</organism>
<gene>
    <name evidence="2" type="ORF">IPN02_09275</name>
</gene>
<sequence length="235" mass="24648">MSIQRNRGRGASLTLVVSVLVVVSSACAPVPRPGSGNFTARVISNDGAYTVGVSRGVLTVRNGGSRRGADTRIIVTESGSPGSSVCATIKPMPGGLTAFAQPGVALHVRTAGGRTTAITLTNNVLWGARWNWNVHYMDSGRRPTYALLGSISAPGFYRQSMRMPALPWRVCARTIGNSLQGKIWKSGTREPAWGDPNFGGSVTLPRGLATGGESGVFAGHLSPGQQLNFGEIGHY</sequence>
<evidence type="ECO:0000313" key="2">
    <source>
        <dbReference type="EMBL" id="MBK9297011.1"/>
    </source>
</evidence>
<evidence type="ECO:0000256" key="1">
    <source>
        <dbReference type="SAM" id="SignalP"/>
    </source>
</evidence>
<dbReference type="AlphaFoldDB" id="A0A936TCY4"/>
<dbReference type="Proteomes" id="UP000727993">
    <property type="component" value="Unassembled WGS sequence"/>
</dbReference>